<accession>A0A1M4UVC5</accession>
<dbReference type="RefSeq" id="WP_027308431.1">
    <property type="nucleotide sequence ID" value="NZ_FQVG01000009.1"/>
</dbReference>
<name>A0A1M4UVC5_9CLOT</name>
<dbReference type="EMBL" id="FQVG01000009">
    <property type="protein sequence ID" value="SHE60644.1"/>
    <property type="molecule type" value="Genomic_DNA"/>
</dbReference>
<protein>
    <submittedName>
        <fullName evidence="2">H+-ATPase subunit E/Vma4</fullName>
    </submittedName>
</protein>
<keyword evidence="1" id="KW-0175">Coiled coil</keyword>
<dbReference type="Proteomes" id="UP000184423">
    <property type="component" value="Unassembled WGS sequence"/>
</dbReference>
<dbReference type="AlphaFoldDB" id="A0A1M4UVC5"/>
<proteinExistence type="predicted"/>
<organism evidence="2 3">
    <name type="scientific">Caloramator proteoclasticus DSM 10124</name>
    <dbReference type="NCBI Taxonomy" id="1121262"/>
    <lineage>
        <taxon>Bacteria</taxon>
        <taxon>Bacillati</taxon>
        <taxon>Bacillota</taxon>
        <taxon>Clostridia</taxon>
        <taxon>Eubacteriales</taxon>
        <taxon>Clostridiaceae</taxon>
        <taxon>Caloramator</taxon>
    </lineage>
</organism>
<gene>
    <name evidence="2" type="ORF">SAMN02746091_00745</name>
</gene>
<sequence>MITIEEKLNLFTKLVYEKVEKENRIVIQRFEEEYGKILSEKKKEFEEEASKLDKKVKSEIELYRTQTLSKAHIRGKKIILERKNSIYNKAIEDVICYISENKSRKEYKQYFSNKLISIIKNNDIKEANLIVTRQDWDLWGKDLDKETRLLNVVFDESVSGGFILIDLKNNFKYDFSIENIVDENREKIGEKLFAML</sequence>
<keyword evidence="3" id="KW-1185">Reference proteome</keyword>
<evidence type="ECO:0000313" key="3">
    <source>
        <dbReference type="Proteomes" id="UP000184423"/>
    </source>
</evidence>
<reference evidence="3" key="1">
    <citation type="submission" date="2016-11" db="EMBL/GenBank/DDBJ databases">
        <authorList>
            <person name="Varghese N."/>
            <person name="Submissions S."/>
        </authorList>
    </citation>
    <scope>NUCLEOTIDE SEQUENCE [LARGE SCALE GENOMIC DNA]</scope>
    <source>
        <strain evidence="3">DSM 10124</strain>
    </source>
</reference>
<evidence type="ECO:0000256" key="1">
    <source>
        <dbReference type="SAM" id="Coils"/>
    </source>
</evidence>
<feature type="coiled-coil region" evidence="1">
    <location>
        <begin position="35"/>
        <end position="62"/>
    </location>
</feature>
<dbReference type="SUPFAM" id="SSF160527">
    <property type="entry name" value="V-type ATPase subunit E-like"/>
    <property type="match status" value="1"/>
</dbReference>
<evidence type="ECO:0000313" key="2">
    <source>
        <dbReference type="EMBL" id="SHE60644.1"/>
    </source>
</evidence>
<dbReference type="Gene3D" id="1.20.5.620">
    <property type="entry name" value="F1F0 ATP synthase subunit B, membrane domain"/>
    <property type="match status" value="1"/>
</dbReference>